<proteinExistence type="predicted"/>
<dbReference type="InterPro" id="IPR050090">
    <property type="entry name" value="Tyrosine_recombinase_XerCD"/>
</dbReference>
<dbReference type="RefSeq" id="WP_344619834.1">
    <property type="nucleotide sequence ID" value="NZ_BAAARV010000116.1"/>
</dbReference>
<dbReference type="InterPro" id="IPR044068">
    <property type="entry name" value="CB"/>
</dbReference>
<dbReference type="Pfam" id="PF14659">
    <property type="entry name" value="Phage_int_SAM_3"/>
    <property type="match status" value="1"/>
</dbReference>
<evidence type="ECO:0000256" key="1">
    <source>
        <dbReference type="ARBA" id="ARBA00022908"/>
    </source>
</evidence>
<comment type="caution">
    <text evidence="8">The sequence shown here is derived from an EMBL/GenBank/DDBJ whole genome shotgun (WGS) entry which is preliminary data.</text>
</comment>
<dbReference type="Gene3D" id="1.10.150.130">
    <property type="match status" value="2"/>
</dbReference>
<dbReference type="CDD" id="cd01189">
    <property type="entry name" value="INT_ICEBs1_C_like"/>
    <property type="match status" value="1"/>
</dbReference>
<dbReference type="Gene3D" id="1.10.443.10">
    <property type="entry name" value="Intergrase catalytic core"/>
    <property type="match status" value="2"/>
</dbReference>
<accession>A0ABN3HVJ8</accession>
<feature type="domain" description="Tyr recombinase" evidence="6">
    <location>
        <begin position="581"/>
        <end position="780"/>
    </location>
</feature>
<evidence type="ECO:0000313" key="8">
    <source>
        <dbReference type="EMBL" id="GAA2388950.1"/>
    </source>
</evidence>
<dbReference type="PANTHER" id="PTHR30349">
    <property type="entry name" value="PHAGE INTEGRASE-RELATED"/>
    <property type="match status" value="1"/>
</dbReference>
<keyword evidence="3" id="KW-0233">DNA recombination</keyword>
<organism evidence="8 9">
    <name type="scientific">Dactylosporangium salmoneum</name>
    <dbReference type="NCBI Taxonomy" id="53361"/>
    <lineage>
        <taxon>Bacteria</taxon>
        <taxon>Bacillati</taxon>
        <taxon>Actinomycetota</taxon>
        <taxon>Actinomycetes</taxon>
        <taxon>Micromonosporales</taxon>
        <taxon>Micromonosporaceae</taxon>
        <taxon>Dactylosporangium</taxon>
    </lineage>
</organism>
<keyword evidence="1" id="KW-0229">DNA integration</keyword>
<evidence type="ECO:0000259" key="7">
    <source>
        <dbReference type="PROSITE" id="PS51900"/>
    </source>
</evidence>
<evidence type="ECO:0000259" key="6">
    <source>
        <dbReference type="PROSITE" id="PS51898"/>
    </source>
</evidence>
<dbReference type="Proteomes" id="UP001501444">
    <property type="component" value="Unassembled WGS sequence"/>
</dbReference>
<evidence type="ECO:0000256" key="5">
    <source>
        <dbReference type="SAM" id="MobiDB-lite"/>
    </source>
</evidence>
<dbReference type="InterPro" id="IPR013762">
    <property type="entry name" value="Integrase-like_cat_sf"/>
</dbReference>
<feature type="domain" description="Tyr recombinase" evidence="6">
    <location>
        <begin position="117"/>
        <end position="296"/>
    </location>
</feature>
<dbReference type="InterPro" id="IPR011010">
    <property type="entry name" value="DNA_brk_join_enz"/>
</dbReference>
<dbReference type="SUPFAM" id="SSF56349">
    <property type="entry name" value="DNA breaking-rejoining enzymes"/>
    <property type="match status" value="2"/>
</dbReference>
<feature type="domain" description="Core-binding (CB)" evidence="7">
    <location>
        <begin position="17"/>
        <end position="97"/>
    </location>
</feature>
<dbReference type="PANTHER" id="PTHR30349:SF91">
    <property type="entry name" value="INTA PROTEIN"/>
    <property type="match status" value="1"/>
</dbReference>
<feature type="domain" description="Core-binding (CB)" evidence="7">
    <location>
        <begin position="453"/>
        <end position="540"/>
    </location>
</feature>
<evidence type="ECO:0000313" key="9">
    <source>
        <dbReference type="Proteomes" id="UP001501444"/>
    </source>
</evidence>
<dbReference type="Pfam" id="PF02899">
    <property type="entry name" value="Phage_int_SAM_1"/>
    <property type="match status" value="1"/>
</dbReference>
<keyword evidence="9" id="KW-1185">Reference proteome</keyword>
<dbReference type="InterPro" id="IPR004107">
    <property type="entry name" value="Integrase_SAM-like_N"/>
</dbReference>
<dbReference type="PROSITE" id="PS51900">
    <property type="entry name" value="CB"/>
    <property type="match status" value="2"/>
</dbReference>
<sequence length="853" mass="94381">MAVFPIPGAGVAPSGELVLRAAVAAYLGRYRGLTRQHCESDLRVFLRWCSDQDLDPLTAVRADVERYVRWLQDVGHYQPSTVSRRLSIVTGFYRVCVIDGILPQSPADYVRRPTVPAESPTLDLGHLQFEALITTARLSPNPNDFALVALLGLLGLRIFEACGSNITDLGEEHGHRVLRLRGKGGKVVLIPLPPAVARAIERAVGGRIDGPILRNMLGGRMDRHAASRRLRHLTVAAGVRMPRMHPHMLRHTFVTTMLDAGVSLRDVQIAARHADPRTTMRYDRARNNLDRHPNYILAAYMASGQTVCPLRVERGADVHDALRADARQRLPSTALMAGDVCCCVTRSGDVPSSQRADAEQQGYRNAQEVAMAAAGVFKQCGCREAATGRRLGVRCGRLAERGHGSWHYRCYVRDLSGRAVQVRRGGFTSQAAAQTAQKQTLTESQEQFAGRTWTVARWLRYWLTTRASIRPTTLRAYTQHVETHLIPAIGGLRLAEVTSRHLTAMFAELGATPTPTGQPRSAATLQRVRATLRAAYNAAIREGMVVDNPARRVEMPTARRPHAVVWTPGQVEQWRADGTRPAVAVWTTAQLAELLDAVADDPLFPLWWLIALRGLRRGEAAGLRWQDVDLDRRQLSITIQRTTIGYQVIEGPPKSTASRRTIALDRRTVTILRAHLHRQRQLCRAEGRPWRAAGYVFTRADGQPFHPNSLTKRLRYLITTAGLPPVRLHDLRHGAASLAHTAGADLKTVQDQIGHASIVLTADTYTSVLPATQHKAAEATARLVLNTARGVRDKIRRRNRPTDPPRPPQKSTTVAAGPSPKPQVKPAVDGGRRPKRRKRQRAASKQPRSTSDR</sequence>
<evidence type="ECO:0008006" key="10">
    <source>
        <dbReference type="Google" id="ProtNLM"/>
    </source>
</evidence>
<dbReference type="InterPro" id="IPR010998">
    <property type="entry name" value="Integrase_recombinase_N"/>
</dbReference>
<name>A0ABN3HVJ8_9ACTN</name>
<evidence type="ECO:0000256" key="3">
    <source>
        <dbReference type="ARBA" id="ARBA00023172"/>
    </source>
</evidence>
<protein>
    <recommendedName>
        <fullName evidence="10">Site-specific recombinase XerD</fullName>
    </recommendedName>
</protein>
<feature type="compositionally biased region" description="Low complexity" evidence="5">
    <location>
        <begin position="843"/>
        <end position="853"/>
    </location>
</feature>
<dbReference type="InterPro" id="IPR002104">
    <property type="entry name" value="Integrase_catalytic"/>
</dbReference>
<dbReference type="Pfam" id="PF00589">
    <property type="entry name" value="Phage_integrase"/>
    <property type="match status" value="2"/>
</dbReference>
<evidence type="ECO:0000256" key="2">
    <source>
        <dbReference type="ARBA" id="ARBA00023125"/>
    </source>
</evidence>
<feature type="compositionally biased region" description="Basic residues" evidence="5">
    <location>
        <begin position="833"/>
        <end position="842"/>
    </location>
</feature>
<feature type="region of interest" description="Disordered" evidence="5">
    <location>
        <begin position="788"/>
        <end position="853"/>
    </location>
</feature>
<dbReference type="EMBL" id="BAAARV010000116">
    <property type="protein sequence ID" value="GAA2388950.1"/>
    <property type="molecule type" value="Genomic_DNA"/>
</dbReference>
<dbReference type="PROSITE" id="PS51898">
    <property type="entry name" value="TYR_RECOMBINASE"/>
    <property type="match status" value="2"/>
</dbReference>
<reference evidence="8 9" key="1">
    <citation type="journal article" date="2019" name="Int. J. Syst. Evol. Microbiol.">
        <title>The Global Catalogue of Microorganisms (GCM) 10K type strain sequencing project: providing services to taxonomists for standard genome sequencing and annotation.</title>
        <authorList>
            <consortium name="The Broad Institute Genomics Platform"/>
            <consortium name="The Broad Institute Genome Sequencing Center for Infectious Disease"/>
            <person name="Wu L."/>
            <person name="Ma J."/>
        </authorList>
    </citation>
    <scope>NUCLEOTIDE SEQUENCE [LARGE SCALE GENOMIC DNA]</scope>
    <source>
        <strain evidence="8 9">JCM 3272</strain>
    </source>
</reference>
<keyword evidence="2 4" id="KW-0238">DNA-binding</keyword>
<evidence type="ECO:0000256" key="4">
    <source>
        <dbReference type="PROSITE-ProRule" id="PRU01248"/>
    </source>
</evidence>
<gene>
    <name evidence="8" type="ORF">GCM10010170_100310</name>
</gene>